<keyword evidence="3" id="KW-1185">Reference proteome</keyword>
<gene>
    <name evidence="2" type="ORF">VitviT2T_022681</name>
</gene>
<dbReference type="EMBL" id="CP126661">
    <property type="protein sequence ID" value="WKA04668.1"/>
    <property type="molecule type" value="Genomic_DNA"/>
</dbReference>
<dbReference type="PANTHER" id="PTHR33133:SF19">
    <property type="entry name" value="BINDING-PROTEIN-DEPENDENT TRANSPORT SYSTEMS INNER MEMBRANE COMPONENT"/>
    <property type="match status" value="1"/>
</dbReference>
<feature type="transmembrane region" description="Helical" evidence="1">
    <location>
        <begin position="175"/>
        <end position="198"/>
    </location>
</feature>
<feature type="transmembrane region" description="Helical" evidence="1">
    <location>
        <begin position="268"/>
        <end position="288"/>
    </location>
</feature>
<proteinExistence type="predicted"/>
<keyword evidence="1" id="KW-0472">Membrane</keyword>
<sequence>MEETPSADMEIRATKIVRRSIFIFLKDYQFFTNIPVLLMLPFSVFVLLLQAFSSSSTSPLFVIHALGFSPSLQLFLLSDFGVSYSIFSSVFSLPFTLSSLVMAKGYIIQALNQHKMVLPPSFSSLVSIYRSLFLTQVCNSVIIFTANAVAFSVLFMGFNSLESFDSSSKNPLILFVARSFSYSFLANTMVLCNFALVVTGMENCSGYLAVFKACSLLRRCGNSRALLMALPANLGAAAVGALFHYRIVRAYHLSGRPGCIYMALEGLLIAYLYSLLIVLDTIVSCLFFKSCKPTFQMDQTGGCHYQIELVKGEDNGTYANRKIP</sequence>
<dbReference type="Proteomes" id="UP001227230">
    <property type="component" value="Chromosome 14"/>
</dbReference>
<reference evidence="2 3" key="1">
    <citation type="journal article" date="2023" name="Hortic Res">
        <title>The complete reference genome for grapevine (Vitis vinifera L.) genetics and breeding.</title>
        <authorList>
            <person name="Shi X."/>
            <person name="Cao S."/>
            <person name="Wang X."/>
            <person name="Huang S."/>
            <person name="Wang Y."/>
            <person name="Liu Z."/>
            <person name="Liu W."/>
            <person name="Leng X."/>
            <person name="Peng Y."/>
            <person name="Wang N."/>
            <person name="Wang Y."/>
            <person name="Ma Z."/>
            <person name="Xu X."/>
            <person name="Zhang F."/>
            <person name="Xue H."/>
            <person name="Zhong H."/>
            <person name="Wang Y."/>
            <person name="Zhang K."/>
            <person name="Velt A."/>
            <person name="Avia K."/>
            <person name="Holtgrawe D."/>
            <person name="Grimplet J."/>
            <person name="Matus J.T."/>
            <person name="Ware D."/>
            <person name="Wu X."/>
            <person name="Wang H."/>
            <person name="Liu C."/>
            <person name="Fang Y."/>
            <person name="Rustenholz C."/>
            <person name="Cheng Z."/>
            <person name="Xiao H."/>
            <person name="Zhou Y."/>
        </authorList>
    </citation>
    <scope>NUCLEOTIDE SEQUENCE [LARGE SCALE GENOMIC DNA]</scope>
    <source>
        <strain evidence="3">cv. Pinot noir / PN40024</strain>
        <tissue evidence="2">Leaf</tissue>
    </source>
</reference>
<keyword evidence="1" id="KW-1133">Transmembrane helix</keyword>
<keyword evidence="1" id="KW-0812">Transmembrane</keyword>
<name>A0ABY9DAK5_VITVI</name>
<dbReference type="PANTHER" id="PTHR33133">
    <property type="entry name" value="OS08G0107100 PROTEIN-RELATED"/>
    <property type="match status" value="1"/>
</dbReference>
<feature type="transmembrane region" description="Helical" evidence="1">
    <location>
        <begin position="30"/>
        <end position="49"/>
    </location>
</feature>
<feature type="transmembrane region" description="Helical" evidence="1">
    <location>
        <begin position="225"/>
        <end position="248"/>
    </location>
</feature>
<evidence type="ECO:0000313" key="3">
    <source>
        <dbReference type="Proteomes" id="UP001227230"/>
    </source>
</evidence>
<evidence type="ECO:0000313" key="2">
    <source>
        <dbReference type="EMBL" id="WKA04668.1"/>
    </source>
</evidence>
<evidence type="ECO:0000256" key="1">
    <source>
        <dbReference type="SAM" id="Phobius"/>
    </source>
</evidence>
<organism evidence="2 3">
    <name type="scientific">Vitis vinifera</name>
    <name type="common">Grape</name>
    <dbReference type="NCBI Taxonomy" id="29760"/>
    <lineage>
        <taxon>Eukaryota</taxon>
        <taxon>Viridiplantae</taxon>
        <taxon>Streptophyta</taxon>
        <taxon>Embryophyta</taxon>
        <taxon>Tracheophyta</taxon>
        <taxon>Spermatophyta</taxon>
        <taxon>Magnoliopsida</taxon>
        <taxon>eudicotyledons</taxon>
        <taxon>Gunneridae</taxon>
        <taxon>Pentapetalae</taxon>
        <taxon>rosids</taxon>
        <taxon>Vitales</taxon>
        <taxon>Vitaceae</taxon>
        <taxon>Viteae</taxon>
        <taxon>Vitis</taxon>
    </lineage>
</organism>
<protein>
    <submittedName>
        <fullName evidence="2">Uncharacterized protein</fullName>
    </submittedName>
</protein>
<feature type="transmembrane region" description="Helical" evidence="1">
    <location>
        <begin position="84"/>
        <end position="107"/>
    </location>
</feature>
<feature type="transmembrane region" description="Helical" evidence="1">
    <location>
        <begin position="128"/>
        <end position="155"/>
    </location>
</feature>
<accession>A0ABY9DAK5</accession>